<dbReference type="AlphaFoldDB" id="A0AAE0ZM79"/>
<evidence type="ECO:0000313" key="2">
    <source>
        <dbReference type="Proteomes" id="UP001283361"/>
    </source>
</evidence>
<sequence>MSPRVNQMDGGSDTATFRQAGSAVIESSGQEEITLAQPFILYHLPVRSDKQSYALVDLKALRFEKVCPGQHHMARVYRTVSYGPGGVPVSHRLVIHLTFDLLKYLQPVKSSTYENIPTKLCTVKTRDWLIASFRKDSVISVIGLG</sequence>
<evidence type="ECO:0000313" key="1">
    <source>
        <dbReference type="EMBL" id="KAK3771999.1"/>
    </source>
</evidence>
<dbReference type="EMBL" id="JAWDGP010003665">
    <property type="protein sequence ID" value="KAK3771999.1"/>
    <property type="molecule type" value="Genomic_DNA"/>
</dbReference>
<organism evidence="1 2">
    <name type="scientific">Elysia crispata</name>
    <name type="common">lettuce slug</name>
    <dbReference type="NCBI Taxonomy" id="231223"/>
    <lineage>
        <taxon>Eukaryota</taxon>
        <taxon>Metazoa</taxon>
        <taxon>Spiralia</taxon>
        <taxon>Lophotrochozoa</taxon>
        <taxon>Mollusca</taxon>
        <taxon>Gastropoda</taxon>
        <taxon>Heterobranchia</taxon>
        <taxon>Euthyneura</taxon>
        <taxon>Panpulmonata</taxon>
        <taxon>Sacoglossa</taxon>
        <taxon>Placobranchoidea</taxon>
        <taxon>Plakobranchidae</taxon>
        <taxon>Elysia</taxon>
    </lineage>
</organism>
<reference evidence="1" key="1">
    <citation type="journal article" date="2023" name="G3 (Bethesda)">
        <title>A reference genome for the long-term kleptoplast-retaining sea slug Elysia crispata morphotype clarki.</title>
        <authorList>
            <person name="Eastman K.E."/>
            <person name="Pendleton A.L."/>
            <person name="Shaikh M.A."/>
            <person name="Suttiyut T."/>
            <person name="Ogas R."/>
            <person name="Tomko P."/>
            <person name="Gavelis G."/>
            <person name="Widhalm J.R."/>
            <person name="Wisecaver J.H."/>
        </authorList>
    </citation>
    <scope>NUCLEOTIDE SEQUENCE</scope>
    <source>
        <strain evidence="1">ECLA1</strain>
    </source>
</reference>
<gene>
    <name evidence="1" type="ORF">RRG08_011912</name>
</gene>
<dbReference type="Proteomes" id="UP001283361">
    <property type="component" value="Unassembled WGS sequence"/>
</dbReference>
<name>A0AAE0ZM79_9GAST</name>
<proteinExistence type="predicted"/>
<keyword evidence="2" id="KW-1185">Reference proteome</keyword>
<accession>A0AAE0ZM79</accession>
<comment type="caution">
    <text evidence="1">The sequence shown here is derived from an EMBL/GenBank/DDBJ whole genome shotgun (WGS) entry which is preliminary data.</text>
</comment>
<protein>
    <submittedName>
        <fullName evidence="1">Uncharacterized protein</fullName>
    </submittedName>
</protein>